<feature type="compositionally biased region" description="Polar residues" evidence="1">
    <location>
        <begin position="150"/>
        <end position="161"/>
    </location>
</feature>
<feature type="region of interest" description="Disordered" evidence="1">
    <location>
        <begin position="551"/>
        <end position="611"/>
    </location>
</feature>
<sequence>MGSCMSCKAGKEAHEYTTSPAAYPTQRTCYYYSMENGPFSSTSQGENKGLAKRSTPYTRGQATLFGFKRRSASAVPTPVTNTSTPMLDNAGSLAGSKAASQESLNSISPIPSGRSTPRLSRPKKDADGNLIRTNRFGFRGPAVASITNKVSDSNYNSNPPVMSSHHASSHHNQENQSVLRVEKPRAKGGGKIVTPVTPGMKHSAHSITSSGDSGKTKQQLSLIPQPEHHEHGKASRFTLQTSLLPRPQYPIRLTSVDSEKTTKGAKTAANNSTRKVSYHVSGGEESSSKEGSLNGDSGIGSHQSGAACYGETDTLQGIEQLDSSPTFGLRRNRKPRALEMVVNGQYFDVRDLKDEDSSAADDPNVITEISLISIPSSKPTNGTIKTVQNTGIVQQRSMQYQRQIANDNKRQGSSFTASSDEFRDDGLVGEGEEKALRDRSHSEKTESIKDHITPCSIEDQEDWGHGEAMAEEYSSSSEDGHGVRCGSSPESMNLNAATTVTVPEPAQQPRPVMLTIEDPLFAAIAAAACPTMIEDETSPVDSLFSSSTATSTASEILEKDQPVSNPLPKDDNKSMQDHDKGNAEGSAHRSANMLSPDSPGTPTNASTSLSLSVSEGRDFLIDDEIADQPGLTFDDGANTTARGHIESGDMATSSGGCTSQLLSMTENTATLIDSTSKPVPKQRVSASFDGSPVRTRRISRTGSIDTLSPCESIASDDLMLDYERSEGSLFDCTAESRLDNSSGVIYQREEATLMSELESKSDSVLRELSSLLGAHAKEKG</sequence>
<feature type="region of interest" description="Disordered" evidence="1">
    <location>
        <begin position="68"/>
        <end position="133"/>
    </location>
</feature>
<feature type="region of interest" description="Disordered" evidence="1">
    <location>
        <begin position="255"/>
        <end position="307"/>
    </location>
</feature>
<reference evidence="2 3" key="1">
    <citation type="submission" date="2017-12" db="EMBL/GenBank/DDBJ databases">
        <title>Hemimetabolous genomes reveal molecular basis of termite eusociality.</title>
        <authorList>
            <person name="Harrison M.C."/>
            <person name="Jongepier E."/>
            <person name="Robertson H.M."/>
            <person name="Arning N."/>
            <person name="Bitard-Feildel T."/>
            <person name="Chao H."/>
            <person name="Childers C.P."/>
            <person name="Dinh H."/>
            <person name="Doddapaneni H."/>
            <person name="Dugan S."/>
            <person name="Gowin J."/>
            <person name="Greiner C."/>
            <person name="Han Y."/>
            <person name="Hu H."/>
            <person name="Hughes D.S.T."/>
            <person name="Huylmans A.-K."/>
            <person name="Kemena C."/>
            <person name="Kremer L.P.M."/>
            <person name="Lee S.L."/>
            <person name="Lopez-Ezquerra A."/>
            <person name="Mallet L."/>
            <person name="Monroy-Kuhn J.M."/>
            <person name="Moser A."/>
            <person name="Murali S.C."/>
            <person name="Muzny D.M."/>
            <person name="Otani S."/>
            <person name="Piulachs M.-D."/>
            <person name="Poelchau M."/>
            <person name="Qu J."/>
            <person name="Schaub F."/>
            <person name="Wada-Katsumata A."/>
            <person name="Worley K.C."/>
            <person name="Xie Q."/>
            <person name="Ylla G."/>
            <person name="Poulsen M."/>
            <person name="Gibbs R.A."/>
            <person name="Schal C."/>
            <person name="Richards S."/>
            <person name="Belles X."/>
            <person name="Korb J."/>
            <person name="Bornberg-Bauer E."/>
        </authorList>
    </citation>
    <scope>NUCLEOTIDE SEQUENCE [LARGE SCALE GENOMIC DNA]</scope>
    <source>
        <tissue evidence="2">Whole body</tissue>
    </source>
</reference>
<dbReference type="Proteomes" id="UP000235965">
    <property type="component" value="Unassembled WGS sequence"/>
</dbReference>
<feature type="region of interest" description="Disordered" evidence="1">
    <location>
        <begin position="676"/>
        <end position="695"/>
    </location>
</feature>
<feature type="compositionally biased region" description="Polar residues" evidence="1">
    <location>
        <begin position="98"/>
        <end position="118"/>
    </location>
</feature>
<proteinExistence type="predicted"/>
<feature type="region of interest" description="Disordered" evidence="1">
    <location>
        <begin position="469"/>
        <end position="490"/>
    </location>
</feature>
<feature type="non-terminal residue" evidence="2">
    <location>
        <position position="780"/>
    </location>
</feature>
<accession>A0A2J7RN57</accession>
<evidence type="ECO:0000313" key="3">
    <source>
        <dbReference type="Proteomes" id="UP000235965"/>
    </source>
</evidence>
<feature type="compositionally biased region" description="Polar residues" evidence="1">
    <location>
        <begin position="405"/>
        <end position="419"/>
    </location>
</feature>
<organism evidence="2 3">
    <name type="scientific">Cryptotermes secundus</name>
    <dbReference type="NCBI Taxonomy" id="105785"/>
    <lineage>
        <taxon>Eukaryota</taxon>
        <taxon>Metazoa</taxon>
        <taxon>Ecdysozoa</taxon>
        <taxon>Arthropoda</taxon>
        <taxon>Hexapoda</taxon>
        <taxon>Insecta</taxon>
        <taxon>Pterygota</taxon>
        <taxon>Neoptera</taxon>
        <taxon>Polyneoptera</taxon>
        <taxon>Dictyoptera</taxon>
        <taxon>Blattodea</taxon>
        <taxon>Blattoidea</taxon>
        <taxon>Termitoidae</taxon>
        <taxon>Kalotermitidae</taxon>
        <taxon>Cryptotermitinae</taxon>
        <taxon>Cryptotermes</taxon>
    </lineage>
</organism>
<dbReference type="InParanoid" id="A0A2J7RN57"/>
<dbReference type="OrthoDB" id="10046062at2759"/>
<feature type="compositionally biased region" description="Polar residues" evidence="1">
    <location>
        <begin position="205"/>
        <end position="222"/>
    </location>
</feature>
<dbReference type="EMBL" id="NEVH01002545">
    <property type="protein sequence ID" value="PNF42258.1"/>
    <property type="molecule type" value="Genomic_DNA"/>
</dbReference>
<feature type="compositionally biased region" description="Low complexity" evidence="1">
    <location>
        <begin position="281"/>
        <end position="292"/>
    </location>
</feature>
<comment type="caution">
    <text evidence="2">The sequence shown here is derived from an EMBL/GenBank/DDBJ whole genome shotgun (WGS) entry which is preliminary data.</text>
</comment>
<feature type="region of interest" description="Disordered" evidence="1">
    <location>
        <begin position="150"/>
        <end position="235"/>
    </location>
</feature>
<dbReference type="AlphaFoldDB" id="A0A2J7RN57"/>
<keyword evidence="3" id="KW-1185">Reference proteome</keyword>
<evidence type="ECO:0000313" key="2">
    <source>
        <dbReference type="EMBL" id="PNF42258.1"/>
    </source>
</evidence>
<gene>
    <name evidence="2" type="ORF">B7P43_G05502</name>
</gene>
<protein>
    <submittedName>
        <fullName evidence="2">Uncharacterized protein</fullName>
    </submittedName>
</protein>
<evidence type="ECO:0000256" key="1">
    <source>
        <dbReference type="SAM" id="MobiDB-lite"/>
    </source>
</evidence>
<feature type="compositionally biased region" description="Polar residues" evidence="1">
    <location>
        <begin position="592"/>
        <end position="611"/>
    </location>
</feature>
<feature type="region of interest" description="Disordered" evidence="1">
    <location>
        <begin position="405"/>
        <end position="448"/>
    </location>
</feature>
<feature type="compositionally biased region" description="Basic and acidic residues" evidence="1">
    <location>
        <begin position="420"/>
        <end position="448"/>
    </location>
</feature>
<feature type="compositionally biased region" description="Basic and acidic residues" evidence="1">
    <location>
        <begin position="568"/>
        <end position="582"/>
    </location>
</feature>
<name>A0A2J7RN57_9NEOP</name>